<keyword evidence="3" id="KW-1185">Reference proteome</keyword>
<dbReference type="AlphaFoldDB" id="A0A1M6RJL9"/>
<feature type="transmembrane region" description="Helical" evidence="1">
    <location>
        <begin position="29"/>
        <end position="46"/>
    </location>
</feature>
<evidence type="ECO:0000256" key="1">
    <source>
        <dbReference type="SAM" id="Phobius"/>
    </source>
</evidence>
<keyword evidence="1" id="KW-0472">Membrane</keyword>
<gene>
    <name evidence="2" type="ORF">SAMN02745138_01555</name>
</gene>
<dbReference type="EMBL" id="FRAH01000023">
    <property type="protein sequence ID" value="SHK32558.1"/>
    <property type="molecule type" value="Genomic_DNA"/>
</dbReference>
<proteinExistence type="predicted"/>
<evidence type="ECO:0000313" key="2">
    <source>
        <dbReference type="EMBL" id="SHK32558.1"/>
    </source>
</evidence>
<keyword evidence="1" id="KW-1133">Transmembrane helix</keyword>
<protein>
    <submittedName>
        <fullName evidence="2">Uncharacterized protein</fullName>
    </submittedName>
</protein>
<reference evidence="2 3" key="1">
    <citation type="submission" date="2016-11" db="EMBL/GenBank/DDBJ databases">
        <authorList>
            <person name="Jaros S."/>
            <person name="Januszkiewicz K."/>
            <person name="Wedrychowicz H."/>
        </authorList>
    </citation>
    <scope>NUCLEOTIDE SEQUENCE [LARGE SCALE GENOMIC DNA]</scope>
    <source>
        <strain evidence="2 3">DSM 14214</strain>
    </source>
</reference>
<accession>A0A1M6RJL9</accession>
<name>A0A1M6RJL9_9FIRM</name>
<evidence type="ECO:0000313" key="3">
    <source>
        <dbReference type="Proteomes" id="UP000183975"/>
    </source>
</evidence>
<sequence>MKSIKWMLFGITLLLVTFLIRCMLEDALYTDFIGIFGAIIVIYGMCKNEKQ</sequence>
<dbReference type="Proteomes" id="UP000183975">
    <property type="component" value="Unassembled WGS sequence"/>
</dbReference>
<organism evidence="2 3">
    <name type="scientific">Anaerotignum lactatifermentans DSM 14214</name>
    <dbReference type="NCBI Taxonomy" id="1121323"/>
    <lineage>
        <taxon>Bacteria</taxon>
        <taxon>Bacillati</taxon>
        <taxon>Bacillota</taxon>
        <taxon>Clostridia</taxon>
        <taxon>Lachnospirales</taxon>
        <taxon>Anaerotignaceae</taxon>
        <taxon>Anaerotignum</taxon>
    </lineage>
</organism>
<dbReference type="RefSeq" id="WP_159432875.1">
    <property type="nucleotide sequence ID" value="NZ_FRAH01000023.1"/>
</dbReference>
<keyword evidence="1" id="KW-0812">Transmembrane</keyword>